<sequence length="64" mass="6437">MYTPETGLVATVPGKPIGAVTVCLGDTTTATSGFGLATPANSANGTLHRVHNVSRYGSITSMSV</sequence>
<dbReference type="RefSeq" id="WP_247812618.1">
    <property type="nucleotide sequence ID" value="NZ_CP095855.1"/>
</dbReference>
<evidence type="ECO:0000313" key="1">
    <source>
        <dbReference type="EMBL" id="UPK70403.1"/>
    </source>
</evidence>
<keyword evidence="2" id="KW-1185">Reference proteome</keyword>
<proteinExistence type="predicted"/>
<dbReference type="EMBL" id="CP095855">
    <property type="protein sequence ID" value="UPK70403.1"/>
    <property type="molecule type" value="Genomic_DNA"/>
</dbReference>
<accession>A0ABY4I5J8</accession>
<gene>
    <name evidence="1" type="ORF">MYF79_03730</name>
</gene>
<protein>
    <submittedName>
        <fullName evidence="1">Uncharacterized protein</fullName>
    </submittedName>
</protein>
<name>A0ABY4I5J8_CHIFI</name>
<organism evidence="1 2">
    <name type="scientific">Chitinophaga filiformis</name>
    <name type="common">Myxococcus filiformis</name>
    <name type="synonym">Flexibacter filiformis</name>
    <dbReference type="NCBI Taxonomy" id="104663"/>
    <lineage>
        <taxon>Bacteria</taxon>
        <taxon>Pseudomonadati</taxon>
        <taxon>Bacteroidota</taxon>
        <taxon>Chitinophagia</taxon>
        <taxon>Chitinophagales</taxon>
        <taxon>Chitinophagaceae</taxon>
        <taxon>Chitinophaga</taxon>
    </lineage>
</organism>
<evidence type="ECO:0000313" key="2">
    <source>
        <dbReference type="Proteomes" id="UP000830198"/>
    </source>
</evidence>
<reference evidence="1 2" key="1">
    <citation type="submission" date="2022-04" db="EMBL/GenBank/DDBJ databases">
        <title>The arsenic-methylating capacity of Chitinophaga filiformis YT5 during chitin decomposition.</title>
        <authorList>
            <person name="Chen G."/>
            <person name="Liang Y."/>
        </authorList>
    </citation>
    <scope>NUCLEOTIDE SEQUENCE [LARGE SCALE GENOMIC DNA]</scope>
    <source>
        <strain evidence="1 2">YT5</strain>
    </source>
</reference>
<dbReference type="Proteomes" id="UP000830198">
    <property type="component" value="Chromosome"/>
</dbReference>